<feature type="transmembrane region" description="Helical" evidence="1">
    <location>
        <begin position="183"/>
        <end position="202"/>
    </location>
</feature>
<dbReference type="AlphaFoldDB" id="A0A6G0TH10"/>
<accession>A0A6G0TH10</accession>
<keyword evidence="1" id="KW-1133">Transmembrane helix</keyword>
<keyword evidence="1" id="KW-0812">Transmembrane</keyword>
<sequence length="208" mass="24070">MFLNNSIISDHTSSTFFPASTLFTKFFSLKYSIIGIESFTNVTILFFKLSKLSSARPLPAAPLFMHRQSRNSTNKRSTWSPIVVFQPIILSLFRGKPSIKNRTLRTLTRTWASEDENNLRIIFVTQTTNLIAHSKLNRLINIVFVVDLTLIIDNFFKNYRHELVSTVKLKQLKKNNKKSKKKLVITIGVMLLVADVSYYSTYRWKNIT</sequence>
<evidence type="ECO:0000256" key="1">
    <source>
        <dbReference type="SAM" id="Phobius"/>
    </source>
</evidence>
<dbReference type="EMBL" id="VYZN01000040">
    <property type="protein sequence ID" value="KAE9532137.1"/>
    <property type="molecule type" value="Genomic_DNA"/>
</dbReference>
<protein>
    <submittedName>
        <fullName evidence="2">Uncharacterized protein</fullName>
    </submittedName>
</protein>
<reference evidence="2 3" key="1">
    <citation type="submission" date="2019-08" db="EMBL/GenBank/DDBJ databases">
        <title>The genome of the soybean aphid Biotype 1, its phylome, world population structure and adaptation to the North American continent.</title>
        <authorList>
            <person name="Giordano R."/>
            <person name="Donthu R.K."/>
            <person name="Hernandez A.G."/>
            <person name="Wright C.L."/>
            <person name="Zimin A.V."/>
        </authorList>
    </citation>
    <scope>NUCLEOTIDE SEQUENCE [LARGE SCALE GENOMIC DNA]</scope>
    <source>
        <tissue evidence="2">Whole aphids</tissue>
    </source>
</reference>
<keyword evidence="1" id="KW-0472">Membrane</keyword>
<organism evidence="2 3">
    <name type="scientific">Aphis glycines</name>
    <name type="common">Soybean aphid</name>
    <dbReference type="NCBI Taxonomy" id="307491"/>
    <lineage>
        <taxon>Eukaryota</taxon>
        <taxon>Metazoa</taxon>
        <taxon>Ecdysozoa</taxon>
        <taxon>Arthropoda</taxon>
        <taxon>Hexapoda</taxon>
        <taxon>Insecta</taxon>
        <taxon>Pterygota</taxon>
        <taxon>Neoptera</taxon>
        <taxon>Paraneoptera</taxon>
        <taxon>Hemiptera</taxon>
        <taxon>Sternorrhyncha</taxon>
        <taxon>Aphidomorpha</taxon>
        <taxon>Aphidoidea</taxon>
        <taxon>Aphididae</taxon>
        <taxon>Aphidini</taxon>
        <taxon>Aphis</taxon>
        <taxon>Aphis</taxon>
    </lineage>
</organism>
<comment type="caution">
    <text evidence="2">The sequence shown here is derived from an EMBL/GenBank/DDBJ whole genome shotgun (WGS) entry which is preliminary data.</text>
</comment>
<gene>
    <name evidence="2" type="ORF">AGLY_010339</name>
</gene>
<name>A0A6G0TH10_APHGL</name>
<proteinExistence type="predicted"/>
<evidence type="ECO:0000313" key="2">
    <source>
        <dbReference type="EMBL" id="KAE9532137.1"/>
    </source>
</evidence>
<evidence type="ECO:0000313" key="3">
    <source>
        <dbReference type="Proteomes" id="UP000475862"/>
    </source>
</evidence>
<dbReference type="Proteomes" id="UP000475862">
    <property type="component" value="Unassembled WGS sequence"/>
</dbReference>
<keyword evidence="3" id="KW-1185">Reference proteome</keyword>